<dbReference type="GO" id="GO:0003700">
    <property type="term" value="F:DNA-binding transcription factor activity"/>
    <property type="evidence" value="ECO:0007669"/>
    <property type="project" value="InterPro"/>
</dbReference>
<organism evidence="5 6">
    <name type="scientific">Pseudomonas mediterranea</name>
    <dbReference type="NCBI Taxonomy" id="183795"/>
    <lineage>
        <taxon>Bacteria</taxon>
        <taxon>Pseudomonadati</taxon>
        <taxon>Pseudomonadota</taxon>
        <taxon>Gammaproteobacteria</taxon>
        <taxon>Pseudomonadales</taxon>
        <taxon>Pseudomonadaceae</taxon>
        <taxon>Pseudomonas</taxon>
    </lineage>
</organism>
<dbReference type="InterPro" id="IPR011711">
    <property type="entry name" value="GntR_C"/>
</dbReference>
<evidence type="ECO:0000259" key="4">
    <source>
        <dbReference type="PROSITE" id="PS50949"/>
    </source>
</evidence>
<dbReference type="InterPro" id="IPR036388">
    <property type="entry name" value="WH-like_DNA-bd_sf"/>
</dbReference>
<accession>A0AAX2DEP7</accession>
<evidence type="ECO:0000313" key="5">
    <source>
        <dbReference type="EMBL" id="SDU63530.1"/>
    </source>
</evidence>
<dbReference type="SMART" id="SM00895">
    <property type="entry name" value="FCD"/>
    <property type="match status" value="1"/>
</dbReference>
<keyword evidence="6" id="KW-1185">Reference proteome</keyword>
<dbReference type="InterPro" id="IPR000524">
    <property type="entry name" value="Tscrpt_reg_HTH_GntR"/>
</dbReference>
<proteinExistence type="predicted"/>
<reference evidence="5 6" key="1">
    <citation type="submission" date="2016-10" db="EMBL/GenBank/DDBJ databases">
        <authorList>
            <person name="Varghese N."/>
            <person name="Submissions S."/>
        </authorList>
    </citation>
    <scope>NUCLEOTIDE SEQUENCE [LARGE SCALE GENOMIC DNA]</scope>
    <source>
        <strain evidence="5 6">DSM 16733</strain>
    </source>
</reference>
<dbReference type="Pfam" id="PF00392">
    <property type="entry name" value="GntR"/>
    <property type="match status" value="1"/>
</dbReference>
<dbReference type="CDD" id="cd07377">
    <property type="entry name" value="WHTH_GntR"/>
    <property type="match status" value="1"/>
</dbReference>
<feature type="domain" description="HTH gntR-type" evidence="4">
    <location>
        <begin position="14"/>
        <end position="81"/>
    </location>
</feature>
<dbReference type="InterPro" id="IPR008920">
    <property type="entry name" value="TF_FadR/GntR_C"/>
</dbReference>
<dbReference type="PANTHER" id="PTHR43537:SF5">
    <property type="entry name" value="UXU OPERON TRANSCRIPTIONAL REGULATOR"/>
    <property type="match status" value="1"/>
</dbReference>
<dbReference type="PANTHER" id="PTHR43537">
    <property type="entry name" value="TRANSCRIPTIONAL REGULATOR, GNTR FAMILY"/>
    <property type="match status" value="1"/>
</dbReference>
<dbReference type="Proteomes" id="UP000183772">
    <property type="component" value="Chromosome I"/>
</dbReference>
<evidence type="ECO:0000256" key="3">
    <source>
        <dbReference type="ARBA" id="ARBA00023163"/>
    </source>
</evidence>
<keyword evidence="1" id="KW-0805">Transcription regulation</keyword>
<evidence type="ECO:0000313" key="6">
    <source>
        <dbReference type="Proteomes" id="UP000183772"/>
    </source>
</evidence>
<protein>
    <submittedName>
        <fullName evidence="5">DNA-binding transcriptional regulator, GntR family</fullName>
    </submittedName>
</protein>
<evidence type="ECO:0000256" key="1">
    <source>
        <dbReference type="ARBA" id="ARBA00023015"/>
    </source>
</evidence>
<dbReference type="SMART" id="SM00345">
    <property type="entry name" value="HTH_GNTR"/>
    <property type="match status" value="1"/>
</dbReference>
<evidence type="ECO:0000256" key="2">
    <source>
        <dbReference type="ARBA" id="ARBA00023125"/>
    </source>
</evidence>
<dbReference type="SUPFAM" id="SSF48008">
    <property type="entry name" value="GntR ligand-binding domain-like"/>
    <property type="match status" value="1"/>
</dbReference>
<dbReference type="GO" id="GO:0003677">
    <property type="term" value="F:DNA binding"/>
    <property type="evidence" value="ECO:0007669"/>
    <property type="project" value="UniProtKB-KW"/>
</dbReference>
<dbReference type="Gene3D" id="1.10.10.10">
    <property type="entry name" value="Winged helix-like DNA-binding domain superfamily/Winged helix DNA-binding domain"/>
    <property type="match status" value="1"/>
</dbReference>
<dbReference type="GeneID" id="76213911"/>
<sequence>MSSENTEPESSGRRHGGRYIYEELRKQILTLKLKPGAPLDEVSLAAQFGLSRSPVRDALARLVSEGLVTILPNRTTLVTPFEIEEFPNYVSALDLIQRAVSRLAAIQRTDEDVQLIRATEEAYMNAIAEGDFQAMTELNKTLHMDIARAGKNPYLTDYYEKLLGEGQRLLHLQFDYIIRSASSTRIGRDHMEIVEAIAARDADAAEQAAHEHTMLFQRRFLDFMQQNLTGNMSVG</sequence>
<dbReference type="PRINTS" id="PR00035">
    <property type="entry name" value="HTHGNTR"/>
</dbReference>
<dbReference type="RefSeq" id="WP_052126455.1">
    <property type="nucleotide sequence ID" value="NZ_CAKKMJ010000053.1"/>
</dbReference>
<dbReference type="SUPFAM" id="SSF46785">
    <property type="entry name" value="Winged helix' DNA-binding domain"/>
    <property type="match status" value="1"/>
</dbReference>
<dbReference type="Pfam" id="PF07729">
    <property type="entry name" value="FCD"/>
    <property type="match status" value="1"/>
</dbReference>
<dbReference type="EMBL" id="LT629790">
    <property type="protein sequence ID" value="SDU63530.1"/>
    <property type="molecule type" value="Genomic_DNA"/>
</dbReference>
<dbReference type="PROSITE" id="PS50949">
    <property type="entry name" value="HTH_GNTR"/>
    <property type="match status" value="1"/>
</dbReference>
<gene>
    <name evidence="5" type="ORF">SAMN05216476_3845</name>
</gene>
<keyword evidence="3" id="KW-0804">Transcription</keyword>
<dbReference type="Gene3D" id="1.20.120.530">
    <property type="entry name" value="GntR ligand-binding domain-like"/>
    <property type="match status" value="1"/>
</dbReference>
<name>A0AAX2DEP7_9PSED</name>
<dbReference type="InterPro" id="IPR036390">
    <property type="entry name" value="WH_DNA-bd_sf"/>
</dbReference>
<keyword evidence="2 5" id="KW-0238">DNA-binding</keyword>
<dbReference type="AlphaFoldDB" id="A0AAX2DEP7"/>